<evidence type="ECO:0000256" key="1">
    <source>
        <dbReference type="ARBA" id="ARBA00006484"/>
    </source>
</evidence>
<keyword evidence="2" id="KW-0560">Oxidoreductase</keyword>
<reference evidence="3 4" key="1">
    <citation type="submission" date="2018-06" db="EMBL/GenBank/DDBJ databases">
        <title>Genomic Encyclopedia of Type Strains, Phase IV (KMG-IV): sequencing the most valuable type-strain genomes for metagenomic binning, comparative biology and taxonomic classification.</title>
        <authorList>
            <person name="Goeker M."/>
        </authorList>
    </citation>
    <scope>NUCLEOTIDE SEQUENCE [LARGE SCALE GENOMIC DNA]</scope>
    <source>
        <strain evidence="3 4">DSM 24032</strain>
    </source>
</reference>
<dbReference type="RefSeq" id="WP_113954269.1">
    <property type="nucleotide sequence ID" value="NZ_QNRT01000002.1"/>
</dbReference>
<dbReference type="InterPro" id="IPR036291">
    <property type="entry name" value="NAD(P)-bd_dom_sf"/>
</dbReference>
<dbReference type="PANTHER" id="PTHR42901">
    <property type="entry name" value="ALCOHOL DEHYDROGENASE"/>
    <property type="match status" value="1"/>
</dbReference>
<proteinExistence type="inferred from homology"/>
<dbReference type="GO" id="GO:0016491">
    <property type="term" value="F:oxidoreductase activity"/>
    <property type="evidence" value="ECO:0007669"/>
    <property type="project" value="UniProtKB-KW"/>
</dbReference>
<comment type="caution">
    <text evidence="3">The sequence shown here is derived from an EMBL/GenBank/DDBJ whole genome shotgun (WGS) entry which is preliminary data.</text>
</comment>
<dbReference type="Gene3D" id="3.40.50.720">
    <property type="entry name" value="NAD(P)-binding Rossmann-like Domain"/>
    <property type="match status" value="1"/>
</dbReference>
<dbReference type="InterPro" id="IPR002347">
    <property type="entry name" value="SDR_fam"/>
</dbReference>
<evidence type="ECO:0000313" key="3">
    <source>
        <dbReference type="EMBL" id="RBP51507.1"/>
    </source>
</evidence>
<gene>
    <name evidence="3" type="ORF">DFR28_102937</name>
</gene>
<dbReference type="AlphaFoldDB" id="A0A395JNZ5"/>
<organism evidence="3 4">
    <name type="scientific">Arenicella xantha</name>
    <dbReference type="NCBI Taxonomy" id="644221"/>
    <lineage>
        <taxon>Bacteria</taxon>
        <taxon>Pseudomonadati</taxon>
        <taxon>Pseudomonadota</taxon>
        <taxon>Gammaproteobacteria</taxon>
        <taxon>Arenicellales</taxon>
        <taxon>Arenicellaceae</taxon>
        <taxon>Arenicella</taxon>
    </lineage>
</organism>
<dbReference type="FunCoup" id="A0A395JNZ5">
    <property type="interactions" value="76"/>
</dbReference>
<dbReference type="OrthoDB" id="9790785at2"/>
<dbReference type="Proteomes" id="UP000253083">
    <property type="component" value="Unassembled WGS sequence"/>
</dbReference>
<evidence type="ECO:0000256" key="2">
    <source>
        <dbReference type="ARBA" id="ARBA00023002"/>
    </source>
</evidence>
<dbReference type="InParanoid" id="A0A395JNZ5"/>
<sequence>MNKPTQPVQLNHHAYQPPAQALQDKVILVSGAASGIGKAVTIELAKHGATVLMLDKKSRHLEKLSDDILQRGYAEPIILPVDLMEITPESATTLAQAVADEIGHLDGLLHNAAELGSPSPLDQYDMEYWNTVLHTNLQAPYLLTRALLPLLKQEYQTQLIFTSADVGRAPQAYWGAYSIAYAGLEAQMKIWAEELENICNVRVNSIDPGAVRTVLRRRSHPGEDQDSLPTPQSIVPAYLKILSGDHEFHGEQLQVGSAD</sequence>
<accession>A0A395JNZ5</accession>
<keyword evidence="4" id="KW-1185">Reference proteome</keyword>
<dbReference type="PANTHER" id="PTHR42901:SF1">
    <property type="entry name" value="ALCOHOL DEHYDROGENASE"/>
    <property type="match status" value="1"/>
</dbReference>
<dbReference type="Pfam" id="PF00106">
    <property type="entry name" value="adh_short"/>
    <property type="match status" value="1"/>
</dbReference>
<dbReference type="SUPFAM" id="SSF51735">
    <property type="entry name" value="NAD(P)-binding Rossmann-fold domains"/>
    <property type="match status" value="1"/>
</dbReference>
<evidence type="ECO:0000313" key="4">
    <source>
        <dbReference type="Proteomes" id="UP000253083"/>
    </source>
</evidence>
<protein>
    <submittedName>
        <fullName evidence="3">NAD(P)-dependent dehydrogenase (Short-subunit alcohol dehydrogenase family)</fullName>
    </submittedName>
</protein>
<dbReference type="EMBL" id="QNRT01000002">
    <property type="protein sequence ID" value="RBP51507.1"/>
    <property type="molecule type" value="Genomic_DNA"/>
</dbReference>
<comment type="similarity">
    <text evidence="1">Belongs to the short-chain dehydrogenases/reductases (SDR) family.</text>
</comment>
<dbReference type="PRINTS" id="PR00081">
    <property type="entry name" value="GDHRDH"/>
</dbReference>
<name>A0A395JNZ5_9GAMM</name>